<dbReference type="InterPro" id="IPR008629">
    <property type="entry name" value="GUN4-like"/>
</dbReference>
<dbReference type="Gene3D" id="1.10.10.1770">
    <property type="entry name" value="Gun4-like"/>
    <property type="match status" value="1"/>
</dbReference>
<evidence type="ECO:0000259" key="1">
    <source>
        <dbReference type="Pfam" id="PF05419"/>
    </source>
</evidence>
<evidence type="ECO:0000313" key="3">
    <source>
        <dbReference type="Proteomes" id="UP000003172"/>
    </source>
</evidence>
<dbReference type="GO" id="GO:0016301">
    <property type="term" value="F:kinase activity"/>
    <property type="evidence" value="ECO:0007669"/>
    <property type="project" value="UniProtKB-KW"/>
</dbReference>
<sequence length="112" mass="13021">MRYSIKVDQTVMQFRLELAFYVQKTIYQGLGGTRKYNSDIGEKFGDKVGWRKGGSWLYYKDITFDIKAAKGHLPVWGMGWWNDHRWLEGTSTSLGVPVEDSSIFCRIETCRL</sequence>
<feature type="domain" description="GUN4-like" evidence="1">
    <location>
        <begin position="19"/>
        <end position="78"/>
    </location>
</feature>
<keyword evidence="2" id="KW-0418">Kinase</keyword>
<organism evidence="2 3">
    <name type="scientific">Microcystis aeruginosa PCC 9717</name>
    <dbReference type="NCBI Taxonomy" id="1160286"/>
    <lineage>
        <taxon>Bacteria</taxon>
        <taxon>Bacillati</taxon>
        <taxon>Cyanobacteriota</taxon>
        <taxon>Cyanophyceae</taxon>
        <taxon>Oscillatoriophycideae</taxon>
        <taxon>Chroococcales</taxon>
        <taxon>Microcystaceae</taxon>
        <taxon>Microcystis</taxon>
    </lineage>
</organism>
<reference evidence="2 3" key="1">
    <citation type="submission" date="2012-04" db="EMBL/GenBank/DDBJ databases">
        <authorList>
            <person name="Genoscope - CEA"/>
        </authorList>
    </citation>
    <scope>NUCLEOTIDE SEQUENCE [LARGE SCALE GENOMIC DNA]</scope>
    <source>
        <strain evidence="2 3">9717</strain>
    </source>
</reference>
<keyword evidence="2" id="KW-0808">Transferase</keyword>
<dbReference type="SUPFAM" id="SSF140869">
    <property type="entry name" value="GUN4-like"/>
    <property type="match status" value="1"/>
</dbReference>
<proteinExistence type="predicted"/>
<dbReference type="Proteomes" id="UP000003172">
    <property type="component" value="Unassembled WGS sequence"/>
</dbReference>
<dbReference type="HOGENOM" id="CLU_2142979_0_0_3"/>
<dbReference type="AlphaFoldDB" id="I4FWF2"/>
<gene>
    <name evidence="2" type="ORF">MICAB_710001</name>
</gene>
<dbReference type="Pfam" id="PF05419">
    <property type="entry name" value="GUN4"/>
    <property type="match status" value="1"/>
</dbReference>
<evidence type="ECO:0000313" key="2">
    <source>
        <dbReference type="EMBL" id="CCH99977.1"/>
    </source>
</evidence>
<protein>
    <submittedName>
        <fullName evidence="2">Serine/threonine kinase</fullName>
    </submittedName>
</protein>
<dbReference type="InterPro" id="IPR037215">
    <property type="entry name" value="GUN4-like_sf"/>
</dbReference>
<dbReference type="EMBL" id="CAII01000679">
    <property type="protein sequence ID" value="CCH99977.1"/>
    <property type="molecule type" value="Genomic_DNA"/>
</dbReference>
<name>I4FWF2_MICAE</name>
<accession>I4FWF2</accession>
<comment type="caution">
    <text evidence="2">The sequence shown here is derived from an EMBL/GenBank/DDBJ whole genome shotgun (WGS) entry which is preliminary data.</text>
</comment>